<keyword evidence="3" id="KW-1185">Reference proteome</keyword>
<dbReference type="InterPro" id="IPR011047">
    <property type="entry name" value="Quinoprotein_ADH-like_sf"/>
</dbReference>
<dbReference type="AlphaFoldDB" id="A0A2R6Q3R6"/>
<dbReference type="PANTHER" id="PTHR45290:SF1">
    <property type="entry name" value="OS03G0300300 PROTEIN"/>
    <property type="match status" value="1"/>
</dbReference>
<gene>
    <name evidence="2" type="ORF">CEY00_Acc22881</name>
</gene>
<dbReference type="InterPro" id="IPR001680">
    <property type="entry name" value="WD40_rpt"/>
</dbReference>
<dbReference type="SMART" id="SM00320">
    <property type="entry name" value="WD40"/>
    <property type="match status" value="4"/>
</dbReference>
<sequence length="489" mass="52876">MGSSNIRDFLTSFSPSLDFFAISSGDGRIKIWDTVKGQIQTEFADIVSTGGTNLFGKPEKGHLSVDYSCMKWLSLDKKKKRKLGSSLLVLGTGSGDVLALDISAGQLKWKVNDCHPGGVSAISLPTHDSCIYTAGTDGIVCKLDSMTGNLLGKFRASAKAISSMSVSSDGKVLATAAAQLKVFNCSDHTKIQKFSGHPGSVRCMVFTDDGKYILSSAISERNVAIWKIDGGKKQSACCVLAMDHPAVFLDSRCVDAADVDASGLYVLAISEMGICYFWYGKNIEELRNAKSTKISLSLDDQFSKSQKISTIFAAKLQGTAKPASAHIFLAYGLVIKPSFEKVIVHSGSDVKLNSSTDGILLPISQSRKSKKGSNSHKEVSALDRANAEDAILPIPKVLDFHHQKKKHQNSAIVPDEVMADDLANDKRGAQAKEEKDDMEKAGHPPTICMEDRLRTLGILDNKDDLTSDLVFDSMKTRGINIEANMPQKK</sequence>
<proteinExistence type="predicted"/>
<reference evidence="2 3" key="1">
    <citation type="submission" date="2017-07" db="EMBL/GenBank/DDBJ databases">
        <title>An improved, manually edited Actinidia chinensis var. chinensis (kiwifruit) genome highlights the challenges associated with draft genomes and gene prediction in plants.</title>
        <authorList>
            <person name="Pilkington S."/>
            <person name="Crowhurst R."/>
            <person name="Hilario E."/>
            <person name="Nardozza S."/>
            <person name="Fraser L."/>
            <person name="Peng Y."/>
            <person name="Gunaseelan K."/>
            <person name="Simpson R."/>
            <person name="Tahir J."/>
            <person name="Deroles S."/>
            <person name="Templeton K."/>
            <person name="Luo Z."/>
            <person name="Davy M."/>
            <person name="Cheng C."/>
            <person name="Mcneilage M."/>
            <person name="Scaglione D."/>
            <person name="Liu Y."/>
            <person name="Zhang Q."/>
            <person name="Datson P."/>
            <person name="De Silva N."/>
            <person name="Gardiner S."/>
            <person name="Bassett H."/>
            <person name="Chagne D."/>
            <person name="Mccallum J."/>
            <person name="Dzierzon H."/>
            <person name="Deng C."/>
            <person name="Wang Y.-Y."/>
            <person name="Barron N."/>
            <person name="Manako K."/>
            <person name="Bowen J."/>
            <person name="Foster T."/>
            <person name="Erridge Z."/>
            <person name="Tiffin H."/>
            <person name="Waite C."/>
            <person name="Davies K."/>
            <person name="Grierson E."/>
            <person name="Laing W."/>
            <person name="Kirk R."/>
            <person name="Chen X."/>
            <person name="Wood M."/>
            <person name="Montefiori M."/>
            <person name="Brummell D."/>
            <person name="Schwinn K."/>
            <person name="Catanach A."/>
            <person name="Fullerton C."/>
            <person name="Li D."/>
            <person name="Meiyalaghan S."/>
            <person name="Nieuwenhuizen N."/>
            <person name="Read N."/>
            <person name="Prakash R."/>
            <person name="Hunter D."/>
            <person name="Zhang H."/>
            <person name="Mckenzie M."/>
            <person name="Knabel M."/>
            <person name="Harris A."/>
            <person name="Allan A."/>
            <person name="Chen A."/>
            <person name="Janssen B."/>
            <person name="Plunkett B."/>
            <person name="Dwamena C."/>
            <person name="Voogd C."/>
            <person name="Leif D."/>
            <person name="Lafferty D."/>
            <person name="Souleyre E."/>
            <person name="Varkonyi-Gasic E."/>
            <person name="Gambi F."/>
            <person name="Hanley J."/>
            <person name="Yao J.-L."/>
            <person name="Cheung J."/>
            <person name="David K."/>
            <person name="Warren B."/>
            <person name="Marsh K."/>
            <person name="Snowden K."/>
            <person name="Lin-Wang K."/>
            <person name="Brian L."/>
            <person name="Martinez-Sanchez M."/>
            <person name="Wang M."/>
            <person name="Ileperuma N."/>
            <person name="Macnee N."/>
            <person name="Campin R."/>
            <person name="Mcatee P."/>
            <person name="Drummond R."/>
            <person name="Espley R."/>
            <person name="Ireland H."/>
            <person name="Wu R."/>
            <person name="Atkinson R."/>
            <person name="Karunairetnam S."/>
            <person name="Bulley S."/>
            <person name="Chunkath S."/>
            <person name="Hanley Z."/>
            <person name="Storey R."/>
            <person name="Thrimawithana A."/>
            <person name="Thomson S."/>
            <person name="David C."/>
            <person name="Testolin R."/>
        </authorList>
    </citation>
    <scope>NUCLEOTIDE SEQUENCE [LARGE SCALE GENOMIC DNA]</scope>
    <source>
        <strain evidence="3">cv. Red5</strain>
        <tissue evidence="2">Young leaf</tissue>
    </source>
</reference>
<protein>
    <submittedName>
        <fullName evidence="2">WD repeat-containing protein</fullName>
    </submittedName>
</protein>
<dbReference type="PROSITE" id="PS50082">
    <property type="entry name" value="WD_REPEATS_2"/>
    <property type="match status" value="2"/>
</dbReference>
<reference evidence="3" key="2">
    <citation type="journal article" date="2018" name="BMC Genomics">
        <title>A manually annotated Actinidia chinensis var. chinensis (kiwifruit) genome highlights the challenges associated with draft genomes and gene prediction in plants.</title>
        <authorList>
            <person name="Pilkington S.M."/>
            <person name="Crowhurst R."/>
            <person name="Hilario E."/>
            <person name="Nardozza S."/>
            <person name="Fraser L."/>
            <person name="Peng Y."/>
            <person name="Gunaseelan K."/>
            <person name="Simpson R."/>
            <person name="Tahir J."/>
            <person name="Deroles S.C."/>
            <person name="Templeton K."/>
            <person name="Luo Z."/>
            <person name="Davy M."/>
            <person name="Cheng C."/>
            <person name="McNeilage M."/>
            <person name="Scaglione D."/>
            <person name="Liu Y."/>
            <person name="Zhang Q."/>
            <person name="Datson P."/>
            <person name="De Silva N."/>
            <person name="Gardiner S.E."/>
            <person name="Bassett H."/>
            <person name="Chagne D."/>
            <person name="McCallum J."/>
            <person name="Dzierzon H."/>
            <person name="Deng C."/>
            <person name="Wang Y.Y."/>
            <person name="Barron L."/>
            <person name="Manako K."/>
            <person name="Bowen J."/>
            <person name="Foster T.M."/>
            <person name="Erridge Z.A."/>
            <person name="Tiffin H."/>
            <person name="Waite C.N."/>
            <person name="Davies K.M."/>
            <person name="Grierson E.P."/>
            <person name="Laing W.A."/>
            <person name="Kirk R."/>
            <person name="Chen X."/>
            <person name="Wood M."/>
            <person name="Montefiori M."/>
            <person name="Brummell D.A."/>
            <person name="Schwinn K.E."/>
            <person name="Catanach A."/>
            <person name="Fullerton C."/>
            <person name="Li D."/>
            <person name="Meiyalaghan S."/>
            <person name="Nieuwenhuizen N."/>
            <person name="Read N."/>
            <person name="Prakash R."/>
            <person name="Hunter D."/>
            <person name="Zhang H."/>
            <person name="McKenzie M."/>
            <person name="Knabel M."/>
            <person name="Harris A."/>
            <person name="Allan A.C."/>
            <person name="Gleave A."/>
            <person name="Chen A."/>
            <person name="Janssen B.J."/>
            <person name="Plunkett B."/>
            <person name="Ampomah-Dwamena C."/>
            <person name="Voogd C."/>
            <person name="Leif D."/>
            <person name="Lafferty D."/>
            <person name="Souleyre E.J.F."/>
            <person name="Varkonyi-Gasic E."/>
            <person name="Gambi F."/>
            <person name="Hanley J."/>
            <person name="Yao J.L."/>
            <person name="Cheung J."/>
            <person name="David K.M."/>
            <person name="Warren B."/>
            <person name="Marsh K."/>
            <person name="Snowden K.C."/>
            <person name="Lin-Wang K."/>
            <person name="Brian L."/>
            <person name="Martinez-Sanchez M."/>
            <person name="Wang M."/>
            <person name="Ileperuma N."/>
            <person name="Macnee N."/>
            <person name="Campin R."/>
            <person name="McAtee P."/>
            <person name="Drummond R.S.M."/>
            <person name="Espley R.V."/>
            <person name="Ireland H.S."/>
            <person name="Wu R."/>
            <person name="Atkinson R.G."/>
            <person name="Karunairetnam S."/>
            <person name="Bulley S."/>
            <person name="Chunkath S."/>
            <person name="Hanley Z."/>
            <person name="Storey R."/>
            <person name="Thrimawithana A.H."/>
            <person name="Thomson S."/>
            <person name="David C."/>
            <person name="Testolin R."/>
            <person name="Huang H."/>
            <person name="Hellens R.P."/>
            <person name="Schaffer R.J."/>
        </authorList>
    </citation>
    <scope>NUCLEOTIDE SEQUENCE [LARGE SCALE GENOMIC DNA]</scope>
    <source>
        <strain evidence="3">cv. Red5</strain>
    </source>
</reference>
<evidence type="ECO:0000256" key="1">
    <source>
        <dbReference type="PROSITE-ProRule" id="PRU00221"/>
    </source>
</evidence>
<dbReference type="OrthoDB" id="30195at2759"/>
<evidence type="ECO:0000313" key="3">
    <source>
        <dbReference type="Proteomes" id="UP000241394"/>
    </source>
</evidence>
<dbReference type="InParanoid" id="A0A2R6Q3R6"/>
<dbReference type="Gramene" id="PSS01524">
    <property type="protein sequence ID" value="PSS01524"/>
    <property type="gene ID" value="CEY00_Acc22881"/>
</dbReference>
<dbReference type="InterPro" id="IPR015943">
    <property type="entry name" value="WD40/YVTN_repeat-like_dom_sf"/>
</dbReference>
<dbReference type="OMA" id="LISTMCA"/>
<dbReference type="Gene3D" id="2.130.10.10">
    <property type="entry name" value="YVTN repeat-like/Quinoprotein amine dehydrogenase"/>
    <property type="match status" value="2"/>
</dbReference>
<dbReference type="SUPFAM" id="SSF50998">
    <property type="entry name" value="Quinoprotein alcohol dehydrogenase-like"/>
    <property type="match status" value="1"/>
</dbReference>
<feature type="non-terminal residue" evidence="2">
    <location>
        <position position="489"/>
    </location>
</feature>
<feature type="repeat" description="WD" evidence="1">
    <location>
        <begin position="194"/>
        <end position="236"/>
    </location>
</feature>
<evidence type="ECO:0000313" key="2">
    <source>
        <dbReference type="EMBL" id="PSS01524.1"/>
    </source>
</evidence>
<name>A0A2R6Q3R6_ACTCC</name>
<dbReference type="STRING" id="1590841.A0A2R6Q3R6"/>
<feature type="repeat" description="WD" evidence="1">
    <location>
        <begin position="12"/>
        <end position="42"/>
    </location>
</feature>
<keyword evidence="1" id="KW-0853">WD repeat</keyword>
<dbReference type="Pfam" id="PF00400">
    <property type="entry name" value="WD40"/>
    <property type="match status" value="2"/>
</dbReference>
<accession>A0A2R6Q3R6</accession>
<organism evidence="2 3">
    <name type="scientific">Actinidia chinensis var. chinensis</name>
    <name type="common">Chinese soft-hair kiwi</name>
    <dbReference type="NCBI Taxonomy" id="1590841"/>
    <lineage>
        <taxon>Eukaryota</taxon>
        <taxon>Viridiplantae</taxon>
        <taxon>Streptophyta</taxon>
        <taxon>Embryophyta</taxon>
        <taxon>Tracheophyta</taxon>
        <taxon>Spermatophyta</taxon>
        <taxon>Magnoliopsida</taxon>
        <taxon>eudicotyledons</taxon>
        <taxon>Gunneridae</taxon>
        <taxon>Pentapetalae</taxon>
        <taxon>asterids</taxon>
        <taxon>Ericales</taxon>
        <taxon>Actinidiaceae</taxon>
        <taxon>Actinidia</taxon>
    </lineage>
</organism>
<dbReference type="EMBL" id="NKQK01000020">
    <property type="protein sequence ID" value="PSS01524.1"/>
    <property type="molecule type" value="Genomic_DNA"/>
</dbReference>
<comment type="caution">
    <text evidence="2">The sequence shown here is derived from an EMBL/GenBank/DDBJ whole genome shotgun (WGS) entry which is preliminary data.</text>
</comment>
<dbReference type="FunCoup" id="A0A2R6Q3R6">
    <property type="interactions" value="4307"/>
</dbReference>
<dbReference type="Proteomes" id="UP000241394">
    <property type="component" value="Chromosome LG20"/>
</dbReference>
<dbReference type="PANTHER" id="PTHR45290">
    <property type="entry name" value="OS03G0300300 PROTEIN"/>
    <property type="match status" value="1"/>
</dbReference>